<dbReference type="Proteomes" id="UP001604277">
    <property type="component" value="Unassembled WGS sequence"/>
</dbReference>
<name>A0ABD1UWV9_9LAMI</name>
<reference evidence="2" key="1">
    <citation type="submission" date="2024-07" db="EMBL/GenBank/DDBJ databases">
        <title>Two chromosome-level genome assemblies of Korean endemic species Abeliophyllum distichum and Forsythia ovata (Oleaceae).</title>
        <authorList>
            <person name="Jang H."/>
        </authorList>
    </citation>
    <scope>NUCLEOTIDE SEQUENCE [LARGE SCALE GENOMIC DNA]</scope>
</reference>
<comment type="caution">
    <text evidence="1">The sequence shown here is derived from an EMBL/GenBank/DDBJ whole genome shotgun (WGS) entry which is preliminary data.</text>
</comment>
<accession>A0ABD1UWV9</accession>
<evidence type="ECO:0000313" key="2">
    <source>
        <dbReference type="Proteomes" id="UP001604277"/>
    </source>
</evidence>
<organism evidence="1 2">
    <name type="scientific">Forsythia ovata</name>
    <dbReference type="NCBI Taxonomy" id="205694"/>
    <lineage>
        <taxon>Eukaryota</taxon>
        <taxon>Viridiplantae</taxon>
        <taxon>Streptophyta</taxon>
        <taxon>Embryophyta</taxon>
        <taxon>Tracheophyta</taxon>
        <taxon>Spermatophyta</taxon>
        <taxon>Magnoliopsida</taxon>
        <taxon>eudicotyledons</taxon>
        <taxon>Gunneridae</taxon>
        <taxon>Pentapetalae</taxon>
        <taxon>asterids</taxon>
        <taxon>lamiids</taxon>
        <taxon>Lamiales</taxon>
        <taxon>Oleaceae</taxon>
        <taxon>Forsythieae</taxon>
        <taxon>Forsythia</taxon>
    </lineage>
</organism>
<protein>
    <submittedName>
        <fullName evidence="1">DNA-directed RNA polymerase I subunit rpa49-like</fullName>
    </submittedName>
</protein>
<sequence>MAAPKEKKKNLSLEEEKVKQEQILATKSRKKMKKIKQEQIDVKIQTVAEKKDKISSIFYYFPSSYDPLNNHSEAEPSVEVYRNGEKSNRLQMFRQCPMQRQISAPNWSSKQCCAKLFIWRK</sequence>
<gene>
    <name evidence="1" type="ORF">Fot_21489</name>
</gene>
<keyword evidence="2" id="KW-1185">Reference proteome</keyword>
<proteinExistence type="predicted"/>
<evidence type="ECO:0000313" key="1">
    <source>
        <dbReference type="EMBL" id="KAL2528888.1"/>
    </source>
</evidence>
<dbReference type="AlphaFoldDB" id="A0ABD1UWV9"/>
<dbReference type="EMBL" id="JBFOLJ010000006">
    <property type="protein sequence ID" value="KAL2528888.1"/>
    <property type="molecule type" value="Genomic_DNA"/>
</dbReference>